<organism evidence="1 2">
    <name type="scientific">Aeromonas veronii</name>
    <dbReference type="NCBI Taxonomy" id="654"/>
    <lineage>
        <taxon>Bacteria</taxon>
        <taxon>Pseudomonadati</taxon>
        <taxon>Pseudomonadota</taxon>
        <taxon>Gammaproteobacteria</taxon>
        <taxon>Aeromonadales</taxon>
        <taxon>Aeromonadaceae</taxon>
        <taxon>Aeromonas</taxon>
    </lineage>
</organism>
<dbReference type="AlphaFoldDB" id="A0A3A9IYS2"/>
<gene>
    <name evidence="1" type="ORF">D6R50_03475</name>
</gene>
<evidence type="ECO:0008006" key="3">
    <source>
        <dbReference type="Google" id="ProtNLM"/>
    </source>
</evidence>
<evidence type="ECO:0000313" key="2">
    <source>
        <dbReference type="Proteomes" id="UP000281725"/>
    </source>
</evidence>
<evidence type="ECO:0000313" key="1">
    <source>
        <dbReference type="EMBL" id="RKJ91682.1"/>
    </source>
</evidence>
<dbReference type="EMBL" id="RAWX01000001">
    <property type="protein sequence ID" value="RKJ91682.1"/>
    <property type="molecule type" value="Genomic_DNA"/>
</dbReference>
<name>A0A3A9IYS2_AERVE</name>
<accession>A0A3A9IYS2</accession>
<sequence length="120" mass="13280">MGNWNDFSDSTDPVDPEFLAEREPVIAEHVFRVATREELLARGYVLNLAELNLPSSSELDEIVSVLQTQRGPVALAVWFQSANGWLGGARPMDVVRRISPGEMSDVLHAARRDVSPIEHG</sequence>
<protein>
    <recommendedName>
        <fullName evidence="3">Antitoxin Xre/MbcA/ParS-like toxin-binding domain-containing protein</fullName>
    </recommendedName>
</protein>
<dbReference type="Proteomes" id="UP000281725">
    <property type="component" value="Unassembled WGS sequence"/>
</dbReference>
<proteinExistence type="predicted"/>
<reference evidence="1 2" key="1">
    <citation type="submission" date="2018-09" db="EMBL/GenBank/DDBJ databases">
        <title>Genome sequencing of Aeromonas veronii MS-17-88.</title>
        <authorList>
            <person name="Tekedar H.C."/>
            <person name="Arick M.A."/>
            <person name="Hsu C.-Y."/>
            <person name="Thrash A."/>
            <person name="Karsi A."/>
            <person name="Lawrence M.L."/>
            <person name="Abdelhamed H."/>
        </authorList>
    </citation>
    <scope>NUCLEOTIDE SEQUENCE [LARGE SCALE GENOMIC DNA]</scope>
    <source>
        <strain evidence="1 2">MS 17-88</strain>
    </source>
</reference>
<dbReference type="RefSeq" id="WP_120414273.1">
    <property type="nucleotide sequence ID" value="NZ_RAWX01000001.1"/>
</dbReference>
<comment type="caution">
    <text evidence="1">The sequence shown here is derived from an EMBL/GenBank/DDBJ whole genome shotgun (WGS) entry which is preliminary data.</text>
</comment>